<dbReference type="Proteomes" id="UP000092445">
    <property type="component" value="Unassembled WGS sequence"/>
</dbReference>
<protein>
    <submittedName>
        <fullName evidence="1">Uncharacterized protein</fullName>
    </submittedName>
</protein>
<sequence>MLRTDIEGGVGLPLIQELQDAEDAYLRNANCGICGNEKQAPQPKLTAKEISRRRRRRIVEKKAEKKRFTEKGNFEYIDNDHMGSEKALKSTMLMKITDTFINQIGTKPALSPPQSYN</sequence>
<dbReference type="AlphaFoldDB" id="A0A1B0AIY7"/>
<accession>A0A1B0AIY7</accession>
<organism evidence="1 2">
    <name type="scientific">Glossina pallidipes</name>
    <name type="common">Tsetse fly</name>
    <dbReference type="NCBI Taxonomy" id="7398"/>
    <lineage>
        <taxon>Eukaryota</taxon>
        <taxon>Metazoa</taxon>
        <taxon>Ecdysozoa</taxon>
        <taxon>Arthropoda</taxon>
        <taxon>Hexapoda</taxon>
        <taxon>Insecta</taxon>
        <taxon>Pterygota</taxon>
        <taxon>Neoptera</taxon>
        <taxon>Endopterygota</taxon>
        <taxon>Diptera</taxon>
        <taxon>Brachycera</taxon>
        <taxon>Muscomorpha</taxon>
        <taxon>Hippoboscoidea</taxon>
        <taxon>Glossinidae</taxon>
        <taxon>Glossina</taxon>
    </lineage>
</organism>
<evidence type="ECO:0000313" key="2">
    <source>
        <dbReference type="Proteomes" id="UP000092445"/>
    </source>
</evidence>
<proteinExistence type="predicted"/>
<keyword evidence="2" id="KW-1185">Reference proteome</keyword>
<dbReference type="VEuPathDB" id="VectorBase:GPAI047318"/>
<reference evidence="2" key="1">
    <citation type="submission" date="2014-03" db="EMBL/GenBank/DDBJ databases">
        <authorList>
            <person name="Aksoy S."/>
            <person name="Warren W."/>
            <person name="Wilson R.K."/>
        </authorList>
    </citation>
    <scope>NUCLEOTIDE SEQUENCE [LARGE SCALE GENOMIC DNA]</scope>
    <source>
        <strain evidence="2">IAEA</strain>
    </source>
</reference>
<reference evidence="1" key="2">
    <citation type="submission" date="2020-05" db="UniProtKB">
        <authorList>
            <consortium name="EnsemblMetazoa"/>
        </authorList>
    </citation>
    <scope>IDENTIFICATION</scope>
    <source>
        <strain evidence="1">IAEA</strain>
    </source>
</reference>
<evidence type="ECO:0000313" key="1">
    <source>
        <dbReference type="EnsemblMetazoa" id="GPAI047318-PA"/>
    </source>
</evidence>
<name>A0A1B0AIY7_GLOPL</name>
<dbReference type="EnsemblMetazoa" id="GPAI047318-RA">
    <property type="protein sequence ID" value="GPAI047318-PA"/>
    <property type="gene ID" value="GPAI047318"/>
</dbReference>